<keyword evidence="4" id="KW-1185">Reference proteome</keyword>
<protein>
    <submittedName>
        <fullName evidence="2">Uncharacterized protein</fullName>
    </submittedName>
</protein>
<dbReference type="EMBL" id="CADCXU010014748">
    <property type="protein sequence ID" value="CAB0004233.1"/>
    <property type="molecule type" value="Genomic_DNA"/>
</dbReference>
<evidence type="ECO:0000313" key="4">
    <source>
        <dbReference type="Proteomes" id="UP000479000"/>
    </source>
</evidence>
<organism evidence="2 4">
    <name type="scientific">Nesidiocoris tenuis</name>
    <dbReference type="NCBI Taxonomy" id="355587"/>
    <lineage>
        <taxon>Eukaryota</taxon>
        <taxon>Metazoa</taxon>
        <taxon>Ecdysozoa</taxon>
        <taxon>Arthropoda</taxon>
        <taxon>Hexapoda</taxon>
        <taxon>Insecta</taxon>
        <taxon>Pterygota</taxon>
        <taxon>Neoptera</taxon>
        <taxon>Paraneoptera</taxon>
        <taxon>Hemiptera</taxon>
        <taxon>Heteroptera</taxon>
        <taxon>Panheteroptera</taxon>
        <taxon>Cimicomorpha</taxon>
        <taxon>Miridae</taxon>
        <taxon>Dicyphina</taxon>
        <taxon>Nesidiocoris</taxon>
    </lineage>
</organism>
<sequence length="79" mass="8947">IVHPAGSPEPKDRSPEDFTRGLERLTVKSTRMGKPRGYLAKTPTKLTFIGYEGSSRRLLEVYLFFDSEQHSIANNQCGY</sequence>
<gene>
    <name evidence="2" type="ORF">NTEN_LOCUS9708</name>
    <name evidence="3" type="ORF">NTEN_LOCUS9710</name>
</gene>
<proteinExistence type="predicted"/>
<feature type="region of interest" description="Disordered" evidence="1">
    <location>
        <begin position="1"/>
        <end position="26"/>
    </location>
</feature>
<feature type="compositionally biased region" description="Basic and acidic residues" evidence="1">
    <location>
        <begin position="9"/>
        <end position="26"/>
    </location>
</feature>
<feature type="non-terminal residue" evidence="2">
    <location>
        <position position="1"/>
    </location>
</feature>
<evidence type="ECO:0000256" key="1">
    <source>
        <dbReference type="SAM" id="MobiDB-lite"/>
    </source>
</evidence>
<evidence type="ECO:0000313" key="2">
    <source>
        <dbReference type="EMBL" id="CAB0004231.1"/>
    </source>
</evidence>
<dbReference type="AlphaFoldDB" id="A0A6H5GPB2"/>
<accession>A0A6H5GPB2</accession>
<reference evidence="2 4" key="1">
    <citation type="submission" date="2020-02" db="EMBL/GenBank/DDBJ databases">
        <authorList>
            <person name="Ferguson B K."/>
        </authorList>
    </citation>
    <scope>NUCLEOTIDE SEQUENCE [LARGE SCALE GENOMIC DNA]</scope>
</reference>
<dbReference type="EMBL" id="CADCXU010014745">
    <property type="protein sequence ID" value="CAB0004231.1"/>
    <property type="molecule type" value="Genomic_DNA"/>
</dbReference>
<name>A0A6H5GPB2_9HEMI</name>
<evidence type="ECO:0000313" key="3">
    <source>
        <dbReference type="EMBL" id="CAB0004233.1"/>
    </source>
</evidence>
<dbReference type="Proteomes" id="UP000479000">
    <property type="component" value="Unassembled WGS sequence"/>
</dbReference>